<name>A0A2A2J591_9BILA</name>
<dbReference type="AlphaFoldDB" id="A0A2A2J591"/>
<comment type="caution">
    <text evidence="1">The sequence shown here is derived from an EMBL/GenBank/DDBJ whole genome shotgun (WGS) entry which is preliminary data.</text>
</comment>
<evidence type="ECO:0000313" key="1">
    <source>
        <dbReference type="EMBL" id="PAV56642.1"/>
    </source>
</evidence>
<proteinExistence type="predicted"/>
<protein>
    <submittedName>
        <fullName evidence="1">Uncharacterized protein</fullName>
    </submittedName>
</protein>
<organism evidence="1 2">
    <name type="scientific">Diploscapter pachys</name>
    <dbReference type="NCBI Taxonomy" id="2018661"/>
    <lineage>
        <taxon>Eukaryota</taxon>
        <taxon>Metazoa</taxon>
        <taxon>Ecdysozoa</taxon>
        <taxon>Nematoda</taxon>
        <taxon>Chromadorea</taxon>
        <taxon>Rhabditida</taxon>
        <taxon>Rhabditina</taxon>
        <taxon>Rhabditomorpha</taxon>
        <taxon>Rhabditoidea</taxon>
        <taxon>Rhabditidae</taxon>
        <taxon>Diploscapter</taxon>
    </lineage>
</organism>
<dbReference type="Proteomes" id="UP000218231">
    <property type="component" value="Unassembled WGS sequence"/>
</dbReference>
<reference evidence="1 2" key="1">
    <citation type="journal article" date="2017" name="Curr. Biol.">
        <title>Genome architecture and evolution of a unichromosomal asexual nematode.</title>
        <authorList>
            <person name="Fradin H."/>
            <person name="Zegar C."/>
            <person name="Gutwein M."/>
            <person name="Lucas J."/>
            <person name="Kovtun M."/>
            <person name="Corcoran D."/>
            <person name="Baugh L.R."/>
            <person name="Kiontke K."/>
            <person name="Gunsalus K."/>
            <person name="Fitch D.H."/>
            <person name="Piano F."/>
        </authorList>
    </citation>
    <scope>NUCLEOTIDE SEQUENCE [LARGE SCALE GENOMIC DNA]</scope>
    <source>
        <strain evidence="1">PF1309</strain>
    </source>
</reference>
<gene>
    <name evidence="1" type="ORF">WR25_08070</name>
</gene>
<keyword evidence="2" id="KW-1185">Reference proteome</keyword>
<sequence length="157" mass="17595">MNELDEALKTHPYNKNRQGEKPILPCKRIFINAFNYEVIDQFLERVSVSLDNLCIGLCNGMRGCCDVEKEFFDKPQVIGCKKLYMYTGGPIDETQLLGLEHENMIMTNNSITEALLNAYIKVELTSELAAKDFGQISIESSKDCVSGISTNFADGII</sequence>
<dbReference type="EMBL" id="LIAE01010683">
    <property type="protein sequence ID" value="PAV56642.1"/>
    <property type="molecule type" value="Genomic_DNA"/>
</dbReference>
<evidence type="ECO:0000313" key="2">
    <source>
        <dbReference type="Proteomes" id="UP000218231"/>
    </source>
</evidence>
<accession>A0A2A2J591</accession>